<feature type="region of interest" description="Disordered" evidence="5">
    <location>
        <begin position="129"/>
        <end position="193"/>
    </location>
</feature>
<reference evidence="8" key="1">
    <citation type="journal article" date="2023" name="Mol. Phylogenet. Evol.">
        <title>Genome-scale phylogeny and comparative genomics of the fungal order Sordariales.</title>
        <authorList>
            <person name="Hensen N."/>
            <person name="Bonometti L."/>
            <person name="Westerberg I."/>
            <person name="Brannstrom I.O."/>
            <person name="Guillou S."/>
            <person name="Cros-Aarteil S."/>
            <person name="Calhoun S."/>
            <person name="Haridas S."/>
            <person name="Kuo A."/>
            <person name="Mondo S."/>
            <person name="Pangilinan J."/>
            <person name="Riley R."/>
            <person name="LaButti K."/>
            <person name="Andreopoulos B."/>
            <person name="Lipzen A."/>
            <person name="Chen C."/>
            <person name="Yan M."/>
            <person name="Daum C."/>
            <person name="Ng V."/>
            <person name="Clum A."/>
            <person name="Steindorff A."/>
            <person name="Ohm R.A."/>
            <person name="Martin F."/>
            <person name="Silar P."/>
            <person name="Natvig D.O."/>
            <person name="Lalanne C."/>
            <person name="Gautier V."/>
            <person name="Ament-Velasquez S.L."/>
            <person name="Kruys A."/>
            <person name="Hutchinson M.I."/>
            <person name="Powell A.J."/>
            <person name="Barry K."/>
            <person name="Miller A.N."/>
            <person name="Grigoriev I.V."/>
            <person name="Debuchy R."/>
            <person name="Gladieux P."/>
            <person name="Hiltunen Thoren M."/>
            <person name="Johannesson H."/>
        </authorList>
    </citation>
    <scope>NUCLEOTIDE SEQUENCE</scope>
    <source>
        <strain evidence="8">PSN324</strain>
    </source>
</reference>
<organism evidence="8 9">
    <name type="scientific">Cladorrhinum samala</name>
    <dbReference type="NCBI Taxonomy" id="585594"/>
    <lineage>
        <taxon>Eukaryota</taxon>
        <taxon>Fungi</taxon>
        <taxon>Dikarya</taxon>
        <taxon>Ascomycota</taxon>
        <taxon>Pezizomycotina</taxon>
        <taxon>Sordariomycetes</taxon>
        <taxon>Sordariomycetidae</taxon>
        <taxon>Sordariales</taxon>
        <taxon>Podosporaceae</taxon>
        <taxon>Cladorrhinum</taxon>
    </lineage>
</organism>
<feature type="transmembrane region" description="Helical" evidence="6">
    <location>
        <begin position="12"/>
        <end position="30"/>
    </location>
</feature>
<keyword evidence="2 6" id="KW-0812">Transmembrane</keyword>
<dbReference type="InterPro" id="IPR002889">
    <property type="entry name" value="WSC_carb-bd"/>
</dbReference>
<dbReference type="PROSITE" id="PS51212">
    <property type="entry name" value="WSC"/>
    <property type="match status" value="1"/>
</dbReference>
<dbReference type="SMART" id="SM00321">
    <property type="entry name" value="WSC"/>
    <property type="match status" value="1"/>
</dbReference>
<evidence type="ECO:0000256" key="6">
    <source>
        <dbReference type="SAM" id="Phobius"/>
    </source>
</evidence>
<dbReference type="Proteomes" id="UP001321749">
    <property type="component" value="Unassembled WGS sequence"/>
</dbReference>
<feature type="transmembrane region" description="Helical" evidence="6">
    <location>
        <begin position="229"/>
        <end position="252"/>
    </location>
</feature>
<evidence type="ECO:0000256" key="3">
    <source>
        <dbReference type="ARBA" id="ARBA00022989"/>
    </source>
</evidence>
<dbReference type="PANTHER" id="PTHR15549:SF30">
    <property type="entry name" value="MID2 DOMAIN-CONTAINING PROTEIN"/>
    <property type="match status" value="1"/>
</dbReference>
<feature type="domain" description="WSC" evidence="7">
    <location>
        <begin position="35"/>
        <end position="122"/>
    </location>
</feature>
<protein>
    <recommendedName>
        <fullName evidence="7">WSC domain-containing protein</fullName>
    </recommendedName>
</protein>
<accession>A0AAV9HJR5</accession>
<dbReference type="GO" id="GO:0071944">
    <property type="term" value="C:cell periphery"/>
    <property type="evidence" value="ECO:0007669"/>
    <property type="project" value="UniProtKB-ARBA"/>
</dbReference>
<keyword evidence="3 6" id="KW-1133">Transmembrane helix</keyword>
<evidence type="ECO:0000256" key="1">
    <source>
        <dbReference type="ARBA" id="ARBA00004167"/>
    </source>
</evidence>
<evidence type="ECO:0000256" key="4">
    <source>
        <dbReference type="ARBA" id="ARBA00023136"/>
    </source>
</evidence>
<evidence type="ECO:0000256" key="5">
    <source>
        <dbReference type="SAM" id="MobiDB-lite"/>
    </source>
</evidence>
<dbReference type="GO" id="GO:0016020">
    <property type="term" value="C:membrane"/>
    <property type="evidence" value="ECO:0007669"/>
    <property type="project" value="UniProtKB-SubCell"/>
</dbReference>
<comment type="caution">
    <text evidence="8">The sequence shown here is derived from an EMBL/GenBank/DDBJ whole genome shotgun (WGS) entry which is preliminary data.</text>
</comment>
<dbReference type="EMBL" id="MU865001">
    <property type="protein sequence ID" value="KAK4460953.1"/>
    <property type="molecule type" value="Genomic_DNA"/>
</dbReference>
<proteinExistence type="predicted"/>
<evidence type="ECO:0000313" key="9">
    <source>
        <dbReference type="Proteomes" id="UP001321749"/>
    </source>
</evidence>
<sequence>MAPPPSPPSAAALLWAMLGMTTIFYGVAGAQKGPSIPMKYCARVNTGNTFKAILSDFQSDGRCNQNCTSYAFAIVREKACWCSNLIPNPADQKPIDDCDIPCPGYPTDLCGGINLWGYMENVANEPTGTAPVGIGLPTSSAPTKTSSSSSSPVSTTVTSESSSSSTTNSSSSSSTTSSSSSAGITKEPQWTTITAEGTVKTVTVVPSATGSPNDAGLQKDSGNGLSGGAVAGIIVGVIGALMVLGAALWLMWRRRQERNGGGSELGFMGPSRRGGSATGSIAAMGSIKSGPHVSENRYLQRDPGWDENKRLSLVPPTDPRMKVGLYNRDNRSHDSMASLQDNQDYSRTIAAPTRVLRVTNLNADDD</sequence>
<comment type="subcellular location">
    <subcellularLocation>
        <location evidence="1">Membrane</location>
        <topology evidence="1">Single-pass membrane protein</topology>
    </subcellularLocation>
</comment>
<evidence type="ECO:0000259" key="7">
    <source>
        <dbReference type="PROSITE" id="PS51212"/>
    </source>
</evidence>
<evidence type="ECO:0000313" key="8">
    <source>
        <dbReference type="EMBL" id="KAK4460953.1"/>
    </source>
</evidence>
<feature type="compositionally biased region" description="Low complexity" evidence="5">
    <location>
        <begin position="138"/>
        <end position="181"/>
    </location>
</feature>
<dbReference type="Pfam" id="PF01822">
    <property type="entry name" value="WSC"/>
    <property type="match status" value="1"/>
</dbReference>
<name>A0AAV9HJR5_9PEZI</name>
<gene>
    <name evidence="8" type="ORF">QBC42DRAFT_99745</name>
</gene>
<keyword evidence="9" id="KW-1185">Reference proteome</keyword>
<evidence type="ECO:0000256" key="2">
    <source>
        <dbReference type="ARBA" id="ARBA00022692"/>
    </source>
</evidence>
<dbReference type="CDD" id="cd12087">
    <property type="entry name" value="TM_EGFR-like"/>
    <property type="match status" value="1"/>
</dbReference>
<reference evidence="8" key="2">
    <citation type="submission" date="2023-06" db="EMBL/GenBank/DDBJ databases">
        <authorList>
            <consortium name="Lawrence Berkeley National Laboratory"/>
            <person name="Mondo S.J."/>
            <person name="Hensen N."/>
            <person name="Bonometti L."/>
            <person name="Westerberg I."/>
            <person name="Brannstrom I.O."/>
            <person name="Guillou S."/>
            <person name="Cros-Aarteil S."/>
            <person name="Calhoun S."/>
            <person name="Haridas S."/>
            <person name="Kuo A."/>
            <person name="Pangilinan J."/>
            <person name="Riley R."/>
            <person name="Labutti K."/>
            <person name="Andreopoulos B."/>
            <person name="Lipzen A."/>
            <person name="Chen C."/>
            <person name="Yanf M."/>
            <person name="Daum C."/>
            <person name="Ng V."/>
            <person name="Clum A."/>
            <person name="Steindorff A."/>
            <person name="Ohm R."/>
            <person name="Martin F."/>
            <person name="Silar P."/>
            <person name="Natvig D."/>
            <person name="Lalanne C."/>
            <person name="Gautier V."/>
            <person name="Ament-Velasquez S.L."/>
            <person name="Kruys A."/>
            <person name="Hutchinson M.I."/>
            <person name="Powell A.J."/>
            <person name="Barry K."/>
            <person name="Miller A.N."/>
            <person name="Grigoriev I.V."/>
            <person name="Debuchy R."/>
            <person name="Gladieux P."/>
            <person name="Thoren M.H."/>
            <person name="Johannesson H."/>
        </authorList>
    </citation>
    <scope>NUCLEOTIDE SEQUENCE</scope>
    <source>
        <strain evidence="8">PSN324</strain>
    </source>
</reference>
<dbReference type="AlphaFoldDB" id="A0AAV9HJR5"/>
<dbReference type="PANTHER" id="PTHR15549">
    <property type="entry name" value="PAIRED IMMUNOGLOBULIN-LIKE TYPE 2 RECEPTOR"/>
    <property type="match status" value="1"/>
</dbReference>
<dbReference type="InterPro" id="IPR051694">
    <property type="entry name" value="Immunoregulatory_rcpt-like"/>
</dbReference>
<keyword evidence="4 6" id="KW-0472">Membrane</keyword>